<keyword evidence="2" id="KW-0645">Protease</keyword>
<keyword evidence="8" id="KW-1185">Reference proteome</keyword>
<dbReference type="InterPro" id="IPR029058">
    <property type="entry name" value="AB_hydrolase_fold"/>
</dbReference>
<dbReference type="PANTHER" id="PTHR11010">
    <property type="entry name" value="PROTEASE S28 PRO-X CARBOXYPEPTIDASE-RELATED"/>
    <property type="match status" value="1"/>
</dbReference>
<name>A0AAN6MKT5_9PEZI</name>
<evidence type="ECO:0000256" key="3">
    <source>
        <dbReference type="ARBA" id="ARBA00022729"/>
    </source>
</evidence>
<evidence type="ECO:0000256" key="5">
    <source>
        <dbReference type="ARBA" id="ARBA00023180"/>
    </source>
</evidence>
<evidence type="ECO:0000256" key="4">
    <source>
        <dbReference type="ARBA" id="ARBA00022801"/>
    </source>
</evidence>
<dbReference type="EMBL" id="MU855518">
    <property type="protein sequence ID" value="KAK3902310.1"/>
    <property type="molecule type" value="Genomic_DNA"/>
</dbReference>
<gene>
    <name evidence="7" type="ORF">C8A05DRAFT_15624</name>
</gene>
<dbReference type="Gene3D" id="3.40.50.1820">
    <property type="entry name" value="alpha/beta hydrolase"/>
    <property type="match status" value="2"/>
</dbReference>
<comment type="caution">
    <text evidence="7">The sequence shown here is derived from an EMBL/GenBank/DDBJ whole genome shotgun (WGS) entry which is preliminary data.</text>
</comment>
<reference evidence="7" key="2">
    <citation type="submission" date="2023-05" db="EMBL/GenBank/DDBJ databases">
        <authorList>
            <consortium name="Lawrence Berkeley National Laboratory"/>
            <person name="Steindorff A."/>
            <person name="Hensen N."/>
            <person name="Bonometti L."/>
            <person name="Westerberg I."/>
            <person name="Brannstrom I.O."/>
            <person name="Guillou S."/>
            <person name="Cros-Aarteil S."/>
            <person name="Calhoun S."/>
            <person name="Haridas S."/>
            <person name="Kuo A."/>
            <person name="Mondo S."/>
            <person name="Pangilinan J."/>
            <person name="Riley R."/>
            <person name="Labutti K."/>
            <person name="Andreopoulos B."/>
            <person name="Lipzen A."/>
            <person name="Chen C."/>
            <person name="Yanf M."/>
            <person name="Daum C."/>
            <person name="Ng V."/>
            <person name="Clum A."/>
            <person name="Ohm R."/>
            <person name="Martin F."/>
            <person name="Silar P."/>
            <person name="Natvig D."/>
            <person name="Lalanne C."/>
            <person name="Gautier V."/>
            <person name="Ament-Velasquez S.L."/>
            <person name="Kruys A."/>
            <person name="Hutchinson M.I."/>
            <person name="Powell A.J."/>
            <person name="Barry K."/>
            <person name="Miller A.N."/>
            <person name="Grigoriev I.V."/>
            <person name="Debuchy R."/>
            <person name="Gladieux P."/>
            <person name="Thoren M.H."/>
            <person name="Johannesson H."/>
        </authorList>
    </citation>
    <scope>NUCLEOTIDE SEQUENCE</scope>
    <source>
        <strain evidence="7">CBS 103.79</strain>
    </source>
</reference>
<accession>A0AAN6MKT5</accession>
<feature type="signal peptide" evidence="6">
    <location>
        <begin position="1"/>
        <end position="16"/>
    </location>
</feature>
<evidence type="ECO:0000313" key="8">
    <source>
        <dbReference type="Proteomes" id="UP001303889"/>
    </source>
</evidence>
<evidence type="ECO:0000313" key="7">
    <source>
        <dbReference type="EMBL" id="KAK3902310.1"/>
    </source>
</evidence>
<keyword evidence="4" id="KW-0378">Hydrolase</keyword>
<feature type="chain" id="PRO_5042926176" evidence="6">
    <location>
        <begin position="17"/>
        <end position="546"/>
    </location>
</feature>
<dbReference type="AlphaFoldDB" id="A0AAN6MKT5"/>
<dbReference type="Proteomes" id="UP001303889">
    <property type="component" value="Unassembled WGS sequence"/>
</dbReference>
<keyword evidence="5" id="KW-0325">Glycoprotein</keyword>
<protein>
    <submittedName>
        <fullName evidence="7">Uncharacterized protein</fullName>
    </submittedName>
</protein>
<keyword evidence="3 6" id="KW-0732">Signal</keyword>
<dbReference type="GO" id="GO:0006508">
    <property type="term" value="P:proteolysis"/>
    <property type="evidence" value="ECO:0007669"/>
    <property type="project" value="UniProtKB-KW"/>
</dbReference>
<dbReference type="Pfam" id="PF05577">
    <property type="entry name" value="Peptidase_S28"/>
    <property type="match status" value="1"/>
</dbReference>
<evidence type="ECO:0000256" key="2">
    <source>
        <dbReference type="ARBA" id="ARBA00022670"/>
    </source>
</evidence>
<dbReference type="PANTHER" id="PTHR11010:SF23">
    <property type="entry name" value="SERINE PEPTIDASE"/>
    <property type="match status" value="1"/>
</dbReference>
<sequence>MKLLLPLAGLVAPTLALFRGTAMDIGPDDDSLPPSTLAKRAATFNGWGTFDQLLDHSNPSLGTFKQRYWYGTEFWRGPGSPVYLVTPGEQDGSNFNRTWLGGARMSGAMANETGGAVVILEHRYWGQSSPFEQLTVKNLKHLTLDNSLKDMTYFAKTFVPPFDGSGNSAADKAPWVFVGGSYAGALAGWLAALEPGTFWAYYSSSGVVEAVGDFWRYFAPVQEATPRNCSADVDKVVNYVDNVLKFGSEKEKRELKEKFMLEELEDEDFASALEWGPWQWQSTQFYSVKTTGYTPYYRFCDFVENVWPKSTNKVPGAKGVGLQKALDGYAKYMKEEVIPEYCESSGYPEWKGNYSVGCFQNLNASNVGYKDLTPGNFVNRQWMWMLCNEPFEWWQDGAPRHEPTLVSRLVTASYWRRQCPLLFPPSEAGPEGYGIINGARARDVNRRTGGWDVTNTTRAMHTNGGLDPWRDATLSSQSRPGGPFEGSEKLPVRVVKGGVHCSDLYGPNWEVDEGVRKLKTEVVGQMKGWVGEWYEGRGVAKPWGTS</sequence>
<comment type="similarity">
    <text evidence="1">Belongs to the peptidase S28 family.</text>
</comment>
<dbReference type="InterPro" id="IPR008758">
    <property type="entry name" value="Peptidase_S28"/>
</dbReference>
<organism evidence="7 8">
    <name type="scientific">Staphylotrichum tortipilum</name>
    <dbReference type="NCBI Taxonomy" id="2831512"/>
    <lineage>
        <taxon>Eukaryota</taxon>
        <taxon>Fungi</taxon>
        <taxon>Dikarya</taxon>
        <taxon>Ascomycota</taxon>
        <taxon>Pezizomycotina</taxon>
        <taxon>Sordariomycetes</taxon>
        <taxon>Sordariomycetidae</taxon>
        <taxon>Sordariales</taxon>
        <taxon>Chaetomiaceae</taxon>
        <taxon>Staphylotrichum</taxon>
    </lineage>
</organism>
<evidence type="ECO:0000256" key="1">
    <source>
        <dbReference type="ARBA" id="ARBA00011079"/>
    </source>
</evidence>
<reference evidence="7" key="1">
    <citation type="journal article" date="2023" name="Mol. Phylogenet. Evol.">
        <title>Genome-scale phylogeny and comparative genomics of the fungal order Sordariales.</title>
        <authorList>
            <person name="Hensen N."/>
            <person name="Bonometti L."/>
            <person name="Westerberg I."/>
            <person name="Brannstrom I.O."/>
            <person name="Guillou S."/>
            <person name="Cros-Aarteil S."/>
            <person name="Calhoun S."/>
            <person name="Haridas S."/>
            <person name="Kuo A."/>
            <person name="Mondo S."/>
            <person name="Pangilinan J."/>
            <person name="Riley R."/>
            <person name="LaButti K."/>
            <person name="Andreopoulos B."/>
            <person name="Lipzen A."/>
            <person name="Chen C."/>
            <person name="Yan M."/>
            <person name="Daum C."/>
            <person name="Ng V."/>
            <person name="Clum A."/>
            <person name="Steindorff A."/>
            <person name="Ohm R.A."/>
            <person name="Martin F."/>
            <person name="Silar P."/>
            <person name="Natvig D.O."/>
            <person name="Lalanne C."/>
            <person name="Gautier V."/>
            <person name="Ament-Velasquez S.L."/>
            <person name="Kruys A."/>
            <person name="Hutchinson M.I."/>
            <person name="Powell A.J."/>
            <person name="Barry K."/>
            <person name="Miller A.N."/>
            <person name="Grigoriev I.V."/>
            <person name="Debuchy R."/>
            <person name="Gladieux P."/>
            <person name="Hiltunen Thoren M."/>
            <person name="Johannesson H."/>
        </authorList>
    </citation>
    <scope>NUCLEOTIDE SEQUENCE</scope>
    <source>
        <strain evidence="7">CBS 103.79</strain>
    </source>
</reference>
<proteinExistence type="inferred from homology"/>
<dbReference type="GO" id="GO:0070008">
    <property type="term" value="F:serine-type exopeptidase activity"/>
    <property type="evidence" value="ECO:0007669"/>
    <property type="project" value="InterPro"/>
</dbReference>
<dbReference type="GO" id="GO:0008239">
    <property type="term" value="F:dipeptidyl-peptidase activity"/>
    <property type="evidence" value="ECO:0007669"/>
    <property type="project" value="TreeGrafter"/>
</dbReference>
<evidence type="ECO:0000256" key="6">
    <source>
        <dbReference type="SAM" id="SignalP"/>
    </source>
</evidence>
<dbReference type="SUPFAM" id="SSF53474">
    <property type="entry name" value="alpha/beta-Hydrolases"/>
    <property type="match status" value="1"/>
</dbReference>